<protein>
    <submittedName>
        <fullName evidence="1">Uncharacterized protein</fullName>
    </submittedName>
</protein>
<reference evidence="1" key="1">
    <citation type="submission" date="2022-04" db="EMBL/GenBank/DDBJ databases">
        <title>Genome of the entomopathogenic fungus Entomophthora muscae.</title>
        <authorList>
            <person name="Elya C."/>
            <person name="Lovett B.R."/>
            <person name="Lee E."/>
            <person name="Macias A.M."/>
            <person name="Hajek A.E."/>
            <person name="De Bivort B.L."/>
            <person name="Kasson M.T."/>
            <person name="De Fine Licht H.H."/>
            <person name="Stajich J.E."/>
        </authorList>
    </citation>
    <scope>NUCLEOTIDE SEQUENCE</scope>
    <source>
        <strain evidence="1">Berkeley</strain>
    </source>
</reference>
<accession>A0ACC2SH03</accession>
<gene>
    <name evidence="1" type="ORF">DSO57_1020921</name>
</gene>
<organism evidence="1 2">
    <name type="scientific">Entomophthora muscae</name>
    <dbReference type="NCBI Taxonomy" id="34485"/>
    <lineage>
        <taxon>Eukaryota</taxon>
        <taxon>Fungi</taxon>
        <taxon>Fungi incertae sedis</taxon>
        <taxon>Zoopagomycota</taxon>
        <taxon>Entomophthoromycotina</taxon>
        <taxon>Entomophthoromycetes</taxon>
        <taxon>Entomophthorales</taxon>
        <taxon>Entomophthoraceae</taxon>
        <taxon>Entomophthora</taxon>
    </lineage>
</organism>
<comment type="caution">
    <text evidence="1">The sequence shown here is derived from an EMBL/GenBank/DDBJ whole genome shotgun (WGS) entry which is preliminary data.</text>
</comment>
<evidence type="ECO:0000313" key="2">
    <source>
        <dbReference type="Proteomes" id="UP001165960"/>
    </source>
</evidence>
<name>A0ACC2SH03_9FUNG</name>
<dbReference type="EMBL" id="QTSX02005070">
    <property type="protein sequence ID" value="KAJ9061431.1"/>
    <property type="molecule type" value="Genomic_DNA"/>
</dbReference>
<proteinExistence type="predicted"/>
<keyword evidence="2" id="KW-1185">Reference proteome</keyword>
<sequence>MSGLPPDWTPYTPGAEILNGFVLYQNTVILLPAFNAMSAQDFFLAPLSMSQPADKTTISAYIAQRLQSAALKPFARANDNNAAAWIQSAQSKLAQIEYPQQFWIAGISICLTHDAGTWCNKWHEEHTNKNWDTFKQNSLARFVLKDTALMIIRQVKNLTQTGTVKELTHTYKELRLCAPSNMAFDIPATHLMYYDALKLHVMRHVNLDQVTNLKSLYCEAEKVEQTSNTLHKAQTGKQERPKDLGKCLKSKCRDQNLQINEFFNLHTFFQ</sequence>
<dbReference type="Proteomes" id="UP001165960">
    <property type="component" value="Unassembled WGS sequence"/>
</dbReference>
<evidence type="ECO:0000313" key="1">
    <source>
        <dbReference type="EMBL" id="KAJ9061431.1"/>
    </source>
</evidence>